<dbReference type="InParanoid" id="A0A177BXJ9"/>
<evidence type="ECO:0000256" key="2">
    <source>
        <dbReference type="ARBA" id="ARBA00022527"/>
    </source>
</evidence>
<dbReference type="PANTHER" id="PTHR43671:SF98">
    <property type="entry name" value="SERINE_THREONINE-PROTEIN KINASE NEK11"/>
    <property type="match status" value="1"/>
</dbReference>
<dbReference type="GO" id="GO:0005634">
    <property type="term" value="C:nucleus"/>
    <property type="evidence" value="ECO:0007669"/>
    <property type="project" value="TreeGrafter"/>
</dbReference>
<evidence type="ECO:0000313" key="11">
    <source>
        <dbReference type="Proteomes" id="UP000077069"/>
    </source>
</evidence>
<keyword evidence="6" id="KW-0067">ATP-binding</keyword>
<dbReference type="PANTHER" id="PTHR43671">
    <property type="entry name" value="SERINE/THREONINE-PROTEIN KINASE NEK"/>
    <property type="match status" value="1"/>
</dbReference>
<keyword evidence="2" id="KW-0723">Serine/threonine-protein kinase</keyword>
<proteinExistence type="predicted"/>
<evidence type="ECO:0000256" key="3">
    <source>
        <dbReference type="ARBA" id="ARBA00022679"/>
    </source>
</evidence>
<dbReference type="EMBL" id="KV441562">
    <property type="protein sequence ID" value="OAF99431.1"/>
    <property type="molecule type" value="Genomic_DNA"/>
</dbReference>
<sequence>MPRITLLGHLSPEGGFNDGIEVWQEDTTQGHLLIRKTFRRADVPDHALREVRLLVQLAACPFIVRKYSATITHTSGELFMECCGKGTLKALIREHRHRASKIPEPFVWHVFYSLVEAVHYMQYGPSGDARGWNWIYHRDLHPGNVFITGRRDSGLHVVLGDFGSAVSSTWGDGARVRMQAVDFGIPERLMNCTSDLYQIGLNIVAMCRLTFRPLAFVRPARGGRERLVAGAEYSDALNGLVGRCLRTKPEERISVKALRAALYREAFENKRASRYDHRELLLFPSMRIYER</sequence>
<keyword evidence="3" id="KW-0808">Transferase</keyword>
<accession>A0A177BXJ9</accession>
<keyword evidence="4" id="KW-0547">Nucleotide-binding</keyword>
<evidence type="ECO:0000256" key="7">
    <source>
        <dbReference type="ARBA" id="ARBA00047899"/>
    </source>
</evidence>
<dbReference type="OrthoDB" id="310217at2759"/>
<dbReference type="PROSITE" id="PS50011">
    <property type="entry name" value="PROTEIN_KINASE_DOM"/>
    <property type="match status" value="1"/>
</dbReference>
<dbReference type="EC" id="2.7.11.1" evidence="1"/>
<evidence type="ECO:0000313" key="10">
    <source>
        <dbReference type="EMBL" id="OAF99431.1"/>
    </source>
</evidence>
<dbReference type="AlphaFoldDB" id="A0A177BXJ9"/>
<dbReference type="InterPro" id="IPR000719">
    <property type="entry name" value="Prot_kinase_dom"/>
</dbReference>
<dbReference type="SMART" id="SM00220">
    <property type="entry name" value="S_TKc"/>
    <property type="match status" value="1"/>
</dbReference>
<feature type="domain" description="Protein kinase" evidence="9">
    <location>
        <begin position="5"/>
        <end position="267"/>
    </location>
</feature>
<gene>
    <name evidence="10" type="ORF">CC84DRAFT_1264383</name>
</gene>
<evidence type="ECO:0000256" key="5">
    <source>
        <dbReference type="ARBA" id="ARBA00022777"/>
    </source>
</evidence>
<dbReference type="Proteomes" id="UP000077069">
    <property type="component" value="Unassembled WGS sequence"/>
</dbReference>
<dbReference type="InterPro" id="IPR050660">
    <property type="entry name" value="NEK_Ser/Thr_kinase"/>
</dbReference>
<dbReference type="GO" id="GO:0005524">
    <property type="term" value="F:ATP binding"/>
    <property type="evidence" value="ECO:0007669"/>
    <property type="project" value="UniProtKB-KW"/>
</dbReference>
<dbReference type="InterPro" id="IPR011009">
    <property type="entry name" value="Kinase-like_dom_sf"/>
</dbReference>
<reference evidence="10 11" key="1">
    <citation type="submission" date="2016-05" db="EMBL/GenBank/DDBJ databases">
        <title>Comparative analysis of secretome profiles of manganese(II)-oxidizing ascomycete fungi.</title>
        <authorList>
            <consortium name="DOE Joint Genome Institute"/>
            <person name="Zeiner C.A."/>
            <person name="Purvine S.O."/>
            <person name="Zink E.M."/>
            <person name="Wu S."/>
            <person name="Pasa-Tolic L."/>
            <person name="Chaput D.L."/>
            <person name="Haridas S."/>
            <person name="Grigoriev I.V."/>
            <person name="Santelli C.M."/>
            <person name="Hansel C.M."/>
        </authorList>
    </citation>
    <scope>NUCLEOTIDE SEQUENCE [LARGE SCALE GENOMIC DNA]</scope>
    <source>
        <strain evidence="10 11">AP3s5-JAC2a</strain>
    </source>
</reference>
<dbReference type="GO" id="GO:0004674">
    <property type="term" value="F:protein serine/threonine kinase activity"/>
    <property type="evidence" value="ECO:0007669"/>
    <property type="project" value="UniProtKB-KW"/>
</dbReference>
<dbReference type="Gene3D" id="1.10.510.10">
    <property type="entry name" value="Transferase(Phosphotransferase) domain 1"/>
    <property type="match status" value="1"/>
</dbReference>
<dbReference type="Pfam" id="PF00069">
    <property type="entry name" value="Pkinase"/>
    <property type="match status" value="1"/>
</dbReference>
<dbReference type="SUPFAM" id="SSF56112">
    <property type="entry name" value="Protein kinase-like (PK-like)"/>
    <property type="match status" value="1"/>
</dbReference>
<evidence type="ECO:0000259" key="9">
    <source>
        <dbReference type="PROSITE" id="PS50011"/>
    </source>
</evidence>
<comment type="catalytic activity">
    <reaction evidence="8">
        <text>L-seryl-[protein] + ATP = O-phospho-L-seryl-[protein] + ADP + H(+)</text>
        <dbReference type="Rhea" id="RHEA:17989"/>
        <dbReference type="Rhea" id="RHEA-COMP:9863"/>
        <dbReference type="Rhea" id="RHEA-COMP:11604"/>
        <dbReference type="ChEBI" id="CHEBI:15378"/>
        <dbReference type="ChEBI" id="CHEBI:29999"/>
        <dbReference type="ChEBI" id="CHEBI:30616"/>
        <dbReference type="ChEBI" id="CHEBI:83421"/>
        <dbReference type="ChEBI" id="CHEBI:456216"/>
        <dbReference type="EC" id="2.7.11.1"/>
    </reaction>
</comment>
<name>A0A177BXJ9_9PLEO</name>
<evidence type="ECO:0000256" key="6">
    <source>
        <dbReference type="ARBA" id="ARBA00022840"/>
    </source>
</evidence>
<evidence type="ECO:0000256" key="1">
    <source>
        <dbReference type="ARBA" id="ARBA00012513"/>
    </source>
</evidence>
<evidence type="ECO:0000256" key="4">
    <source>
        <dbReference type="ARBA" id="ARBA00022741"/>
    </source>
</evidence>
<comment type="catalytic activity">
    <reaction evidence="7">
        <text>L-threonyl-[protein] + ATP = O-phospho-L-threonyl-[protein] + ADP + H(+)</text>
        <dbReference type="Rhea" id="RHEA:46608"/>
        <dbReference type="Rhea" id="RHEA-COMP:11060"/>
        <dbReference type="Rhea" id="RHEA-COMP:11605"/>
        <dbReference type="ChEBI" id="CHEBI:15378"/>
        <dbReference type="ChEBI" id="CHEBI:30013"/>
        <dbReference type="ChEBI" id="CHEBI:30616"/>
        <dbReference type="ChEBI" id="CHEBI:61977"/>
        <dbReference type="ChEBI" id="CHEBI:456216"/>
        <dbReference type="EC" id="2.7.11.1"/>
    </reaction>
</comment>
<dbReference type="STRING" id="1460663.A0A177BXJ9"/>
<keyword evidence="11" id="KW-1185">Reference proteome</keyword>
<dbReference type="RefSeq" id="XP_018029797.1">
    <property type="nucleotide sequence ID" value="XM_018185307.1"/>
</dbReference>
<dbReference type="GeneID" id="28768793"/>
<protein>
    <recommendedName>
        <fullName evidence="1">non-specific serine/threonine protein kinase</fullName>
        <ecNumber evidence="1">2.7.11.1</ecNumber>
    </recommendedName>
</protein>
<organism evidence="10 11">
    <name type="scientific">Paraphaeosphaeria sporulosa</name>
    <dbReference type="NCBI Taxonomy" id="1460663"/>
    <lineage>
        <taxon>Eukaryota</taxon>
        <taxon>Fungi</taxon>
        <taxon>Dikarya</taxon>
        <taxon>Ascomycota</taxon>
        <taxon>Pezizomycotina</taxon>
        <taxon>Dothideomycetes</taxon>
        <taxon>Pleosporomycetidae</taxon>
        <taxon>Pleosporales</taxon>
        <taxon>Massarineae</taxon>
        <taxon>Didymosphaeriaceae</taxon>
        <taxon>Paraphaeosphaeria</taxon>
    </lineage>
</organism>
<evidence type="ECO:0000256" key="8">
    <source>
        <dbReference type="ARBA" id="ARBA00048679"/>
    </source>
</evidence>
<keyword evidence="5 10" id="KW-0418">Kinase</keyword>